<dbReference type="EMBL" id="HACG01009823">
    <property type="protein sequence ID" value="CEK56688.1"/>
    <property type="molecule type" value="Transcribed_RNA"/>
</dbReference>
<reference evidence="2" key="1">
    <citation type="submission" date="2014-12" db="EMBL/GenBank/DDBJ databases">
        <title>Insight into the proteome of Arion vulgaris.</title>
        <authorList>
            <person name="Aradska J."/>
            <person name="Bulat T."/>
            <person name="Smidak R."/>
            <person name="Sarate P."/>
            <person name="Gangsoo J."/>
            <person name="Sialana F."/>
            <person name="Bilban M."/>
            <person name="Lubec G."/>
        </authorList>
    </citation>
    <scope>NUCLEOTIDE SEQUENCE</scope>
    <source>
        <tissue evidence="2">Skin</tissue>
    </source>
</reference>
<feature type="non-terminal residue" evidence="2">
    <location>
        <position position="106"/>
    </location>
</feature>
<feature type="non-terminal residue" evidence="2">
    <location>
        <position position="1"/>
    </location>
</feature>
<accession>A0A0B6YKE3</accession>
<proteinExistence type="predicted"/>
<dbReference type="PROSITE" id="PS00028">
    <property type="entry name" value="ZINC_FINGER_C2H2_1"/>
    <property type="match status" value="1"/>
</dbReference>
<sequence length="106" mass="11894">CNVCDFDCNRTEILNNHMLVHNPTVTPNRTTFPASNFSGDEPSILPSTVNPSSEAASYQTTKHNLSTPTYKQSLNTSNLNKHVSKFYKSKSTQRLFCSVCEFSCLR</sequence>
<protein>
    <recommendedName>
        <fullName evidence="1">C2H2-type domain-containing protein</fullName>
    </recommendedName>
</protein>
<organism evidence="2">
    <name type="scientific">Arion vulgaris</name>
    <dbReference type="NCBI Taxonomy" id="1028688"/>
    <lineage>
        <taxon>Eukaryota</taxon>
        <taxon>Metazoa</taxon>
        <taxon>Spiralia</taxon>
        <taxon>Lophotrochozoa</taxon>
        <taxon>Mollusca</taxon>
        <taxon>Gastropoda</taxon>
        <taxon>Heterobranchia</taxon>
        <taxon>Euthyneura</taxon>
        <taxon>Panpulmonata</taxon>
        <taxon>Eupulmonata</taxon>
        <taxon>Stylommatophora</taxon>
        <taxon>Helicina</taxon>
        <taxon>Arionoidea</taxon>
        <taxon>Arionidae</taxon>
        <taxon>Arion</taxon>
    </lineage>
</organism>
<gene>
    <name evidence="2" type="primary">ORF28280</name>
</gene>
<dbReference type="AlphaFoldDB" id="A0A0B6YKE3"/>
<dbReference type="InterPro" id="IPR013087">
    <property type="entry name" value="Znf_C2H2_type"/>
</dbReference>
<evidence type="ECO:0000259" key="1">
    <source>
        <dbReference type="PROSITE" id="PS00028"/>
    </source>
</evidence>
<feature type="domain" description="C2H2-type" evidence="1">
    <location>
        <begin position="1"/>
        <end position="21"/>
    </location>
</feature>
<name>A0A0B6YKE3_9EUPU</name>
<evidence type="ECO:0000313" key="2">
    <source>
        <dbReference type="EMBL" id="CEK56688.1"/>
    </source>
</evidence>